<dbReference type="InterPro" id="IPR036312">
    <property type="entry name" value="Bifun_inhib/LTP/seed_sf"/>
</dbReference>
<evidence type="ECO:0000256" key="11">
    <source>
        <dbReference type="SAM" id="SignalP"/>
    </source>
</evidence>
<protein>
    <recommendedName>
        <fullName evidence="12">Bifunctional inhibitor/plant lipid transfer protein/seed storage helical domain-containing protein</fullName>
    </recommendedName>
</protein>
<evidence type="ECO:0000313" key="13">
    <source>
        <dbReference type="EMBL" id="CAA7027083.1"/>
    </source>
</evidence>
<evidence type="ECO:0000256" key="7">
    <source>
        <dbReference type="ARBA" id="ARBA00023157"/>
    </source>
</evidence>
<keyword evidence="7" id="KW-1015">Disulfide bond</keyword>
<dbReference type="GO" id="GO:0005886">
    <property type="term" value="C:plasma membrane"/>
    <property type="evidence" value="ECO:0007669"/>
    <property type="project" value="UniProtKB-SubCell"/>
</dbReference>
<keyword evidence="14" id="KW-1185">Reference proteome</keyword>
<evidence type="ECO:0000256" key="8">
    <source>
        <dbReference type="ARBA" id="ARBA00023180"/>
    </source>
</evidence>
<dbReference type="InterPro" id="IPR016140">
    <property type="entry name" value="Bifunc_inhib/LTP/seed_store"/>
</dbReference>
<dbReference type="Proteomes" id="UP000467841">
    <property type="component" value="Unassembled WGS sequence"/>
</dbReference>
<feature type="region of interest" description="Disordered" evidence="10">
    <location>
        <begin position="123"/>
        <end position="147"/>
    </location>
</feature>
<evidence type="ECO:0000256" key="6">
    <source>
        <dbReference type="ARBA" id="ARBA00023136"/>
    </source>
</evidence>
<evidence type="ECO:0000256" key="1">
    <source>
        <dbReference type="ARBA" id="ARBA00004609"/>
    </source>
</evidence>
<comment type="similarity">
    <text evidence="2">Belongs to the plant LTP family.</text>
</comment>
<evidence type="ECO:0000256" key="9">
    <source>
        <dbReference type="ARBA" id="ARBA00023288"/>
    </source>
</evidence>
<evidence type="ECO:0000256" key="3">
    <source>
        <dbReference type="ARBA" id="ARBA00022475"/>
    </source>
</evidence>
<proteinExistence type="inferred from homology"/>
<dbReference type="CDD" id="cd00010">
    <property type="entry name" value="AAI_LTSS"/>
    <property type="match status" value="1"/>
</dbReference>
<accession>A0A6D2IPP8</accession>
<evidence type="ECO:0000256" key="4">
    <source>
        <dbReference type="ARBA" id="ARBA00022622"/>
    </source>
</evidence>
<evidence type="ECO:0000256" key="10">
    <source>
        <dbReference type="SAM" id="MobiDB-lite"/>
    </source>
</evidence>
<evidence type="ECO:0000256" key="2">
    <source>
        <dbReference type="ARBA" id="ARBA00009748"/>
    </source>
</evidence>
<evidence type="ECO:0000259" key="12">
    <source>
        <dbReference type="SMART" id="SM00499"/>
    </source>
</evidence>
<dbReference type="GO" id="GO:0008289">
    <property type="term" value="F:lipid binding"/>
    <property type="evidence" value="ECO:0007669"/>
    <property type="project" value="InterPro"/>
</dbReference>
<sequence length="172" mass="17014">MAVFSAAISLLLVLLSVSSPSAHGNSSPAVDCNNVMLNLAGCLSFVTIGSTVDKPEGSCCSGLKKVLATNAECLCEGLKNSDSMGIKLNMTKAYTLPVACKLNAPSTAACGWSAIPPASAPVPVPSAGPGPGSVPGTDSAPAPSPSQGTSLIPISGLSLVISGALVMLFSRI</sequence>
<dbReference type="InterPro" id="IPR000528">
    <property type="entry name" value="Plant_nsLTP"/>
</dbReference>
<dbReference type="AlphaFoldDB" id="A0A6D2IPP8"/>
<comment type="caution">
    <text evidence="13">The sequence shown here is derived from an EMBL/GenBank/DDBJ whole genome shotgun (WGS) entry which is preliminary data.</text>
</comment>
<dbReference type="EMBL" id="CACVBM020001052">
    <property type="protein sequence ID" value="CAA7027083.1"/>
    <property type="molecule type" value="Genomic_DNA"/>
</dbReference>
<dbReference type="OrthoDB" id="659547at2759"/>
<keyword evidence="6" id="KW-0472">Membrane</keyword>
<reference evidence="13" key="1">
    <citation type="submission" date="2020-01" db="EMBL/GenBank/DDBJ databases">
        <authorList>
            <person name="Mishra B."/>
        </authorList>
    </citation>
    <scope>NUCLEOTIDE SEQUENCE [LARGE SCALE GENOMIC DNA]</scope>
</reference>
<evidence type="ECO:0000256" key="5">
    <source>
        <dbReference type="ARBA" id="ARBA00022729"/>
    </source>
</evidence>
<dbReference type="SUPFAM" id="SSF47699">
    <property type="entry name" value="Bifunctional inhibitor/lipid-transfer protein/seed storage 2S albumin"/>
    <property type="match status" value="1"/>
</dbReference>
<dbReference type="InterPro" id="IPR043325">
    <property type="entry name" value="LTSS"/>
</dbReference>
<dbReference type="GO" id="GO:0006869">
    <property type="term" value="P:lipid transport"/>
    <property type="evidence" value="ECO:0007669"/>
    <property type="project" value="InterPro"/>
</dbReference>
<dbReference type="GO" id="GO:0098552">
    <property type="term" value="C:side of membrane"/>
    <property type="evidence" value="ECO:0007669"/>
    <property type="project" value="UniProtKB-KW"/>
</dbReference>
<feature type="chain" id="PRO_5025356160" description="Bifunctional inhibitor/plant lipid transfer protein/seed storage helical domain-containing protein" evidence="11">
    <location>
        <begin position="25"/>
        <end position="172"/>
    </location>
</feature>
<dbReference type="Pfam" id="PF14368">
    <property type="entry name" value="LTP_2"/>
    <property type="match status" value="1"/>
</dbReference>
<keyword evidence="9" id="KW-0449">Lipoprotein</keyword>
<dbReference type="Gene3D" id="1.10.110.10">
    <property type="entry name" value="Plant lipid-transfer and hydrophobic proteins"/>
    <property type="match status" value="1"/>
</dbReference>
<comment type="subcellular location">
    <subcellularLocation>
        <location evidence="1">Cell membrane</location>
        <topology evidence="1">Lipid-anchor</topology>
        <topology evidence="1">GPI-anchor</topology>
    </subcellularLocation>
</comment>
<gene>
    <name evidence="13" type="ORF">MERR_LOCUS14318</name>
</gene>
<evidence type="ECO:0000313" key="14">
    <source>
        <dbReference type="Proteomes" id="UP000467841"/>
    </source>
</evidence>
<dbReference type="SMART" id="SM00499">
    <property type="entry name" value="AAI"/>
    <property type="match status" value="1"/>
</dbReference>
<feature type="signal peptide" evidence="11">
    <location>
        <begin position="1"/>
        <end position="24"/>
    </location>
</feature>
<dbReference type="PRINTS" id="PR00382">
    <property type="entry name" value="LIPIDTRNSFER"/>
</dbReference>
<dbReference type="PANTHER" id="PTHR33044">
    <property type="entry name" value="BIFUNCTIONAL INHIBITOR/LIPID-TRANSFER PROTEIN/SEED STORAGE 2S ALBUMIN SUPERFAMILY PROTEIN-RELATED"/>
    <property type="match status" value="1"/>
</dbReference>
<feature type="domain" description="Bifunctional inhibitor/plant lipid transfer protein/seed storage helical" evidence="12">
    <location>
        <begin position="32"/>
        <end position="110"/>
    </location>
</feature>
<keyword evidence="5 11" id="KW-0732">Signal</keyword>
<keyword evidence="8" id="KW-0325">Glycoprotein</keyword>
<name>A0A6D2IPP8_9BRAS</name>
<dbReference type="FunFam" id="1.10.110.10:FF:000001">
    <property type="entry name" value="Bifunctional inhibitor/lipid-transfer protein/seed storage 2S albumin superfamily protein"/>
    <property type="match status" value="1"/>
</dbReference>
<organism evidence="13 14">
    <name type="scientific">Microthlaspi erraticum</name>
    <dbReference type="NCBI Taxonomy" id="1685480"/>
    <lineage>
        <taxon>Eukaryota</taxon>
        <taxon>Viridiplantae</taxon>
        <taxon>Streptophyta</taxon>
        <taxon>Embryophyta</taxon>
        <taxon>Tracheophyta</taxon>
        <taxon>Spermatophyta</taxon>
        <taxon>Magnoliopsida</taxon>
        <taxon>eudicotyledons</taxon>
        <taxon>Gunneridae</taxon>
        <taxon>Pentapetalae</taxon>
        <taxon>rosids</taxon>
        <taxon>malvids</taxon>
        <taxon>Brassicales</taxon>
        <taxon>Brassicaceae</taxon>
        <taxon>Coluteocarpeae</taxon>
        <taxon>Microthlaspi</taxon>
    </lineage>
</organism>
<keyword evidence="3" id="KW-1003">Cell membrane</keyword>
<keyword evidence="4" id="KW-0336">GPI-anchor</keyword>